<dbReference type="InterPro" id="IPR003406">
    <property type="entry name" value="Glyco_trans_14"/>
</dbReference>
<evidence type="ECO:0000256" key="6">
    <source>
        <dbReference type="ARBA" id="ARBA00022723"/>
    </source>
</evidence>
<dbReference type="AlphaFoldDB" id="A0A2A2TLA8"/>
<evidence type="ECO:0000256" key="13">
    <source>
        <dbReference type="ARBA" id="ARBA00023180"/>
    </source>
</evidence>
<dbReference type="GO" id="GO:0030158">
    <property type="term" value="F:protein xylosyltransferase activity"/>
    <property type="evidence" value="ECO:0007669"/>
    <property type="project" value="InterPro"/>
</dbReference>
<evidence type="ECO:0000256" key="5">
    <source>
        <dbReference type="ARBA" id="ARBA00022692"/>
    </source>
</evidence>
<dbReference type="GO" id="GO:0015012">
    <property type="term" value="P:heparan sulfate proteoglycan biosynthetic process"/>
    <property type="evidence" value="ECO:0007669"/>
    <property type="project" value="TreeGrafter"/>
</dbReference>
<name>A0A2A2TLA8_9CYAN</name>
<keyword evidence="12" id="KW-1015">Disulfide bond</keyword>
<evidence type="ECO:0000256" key="8">
    <source>
        <dbReference type="ARBA" id="ARBA00022968"/>
    </source>
</evidence>
<sequence>MSNFLSNSIGFVLLTHTKPLQIYRLINKLNSLFNYPLIVCHHDFSKCDLSVDTLSENVLLVRPHLETEWAGFALVEATVQALRLMYDVPEAPDWVVLLSGADYPIKTAKQILDELSSSSYDAYIQHEQITYETYKYDVSPSILWQKNSYQRYCTKSFSFHYSKKDSAHLNLEIRLEHPLLTKPFLPFSKKLACFSGSQWFCVNRKAAKYIIDFHSQKNALTSHYNNLKYADESYFQTILANASHLKVQNDRRRYIDWSAGGTHPKTLLMEDLPNLLLSSAHFARKFDIDIDSNILDELDTITS</sequence>
<evidence type="ECO:0000256" key="1">
    <source>
        <dbReference type="ARBA" id="ARBA00004323"/>
    </source>
</evidence>
<keyword evidence="8" id="KW-0735">Signal-anchor</keyword>
<evidence type="ECO:0000256" key="3">
    <source>
        <dbReference type="ARBA" id="ARBA00022676"/>
    </source>
</evidence>
<evidence type="ECO:0000256" key="2">
    <source>
        <dbReference type="ARBA" id="ARBA00004648"/>
    </source>
</evidence>
<keyword evidence="6" id="KW-0479">Metal-binding</keyword>
<dbReference type="EMBL" id="NTFS01000064">
    <property type="protein sequence ID" value="PAX58080.1"/>
    <property type="molecule type" value="Genomic_DNA"/>
</dbReference>
<organism evidence="15 16">
    <name type="scientific">Brunnivagina elsteri CCALA 953</name>
    <dbReference type="NCBI Taxonomy" id="987040"/>
    <lineage>
        <taxon>Bacteria</taxon>
        <taxon>Bacillati</taxon>
        <taxon>Cyanobacteriota</taxon>
        <taxon>Cyanophyceae</taxon>
        <taxon>Nostocales</taxon>
        <taxon>Calotrichaceae</taxon>
        <taxon>Brunnivagina</taxon>
    </lineage>
</organism>
<dbReference type="GO" id="GO:0046872">
    <property type="term" value="F:metal ion binding"/>
    <property type="evidence" value="ECO:0007669"/>
    <property type="project" value="UniProtKB-KW"/>
</dbReference>
<keyword evidence="13" id="KW-0325">Glycoprotein</keyword>
<evidence type="ECO:0000256" key="9">
    <source>
        <dbReference type="ARBA" id="ARBA00022989"/>
    </source>
</evidence>
<protein>
    <recommendedName>
        <fullName evidence="14">Peptide O-xylosyltransferase</fullName>
    </recommendedName>
</protein>
<gene>
    <name evidence="15" type="ORF">CK510_08400</name>
</gene>
<dbReference type="PANTHER" id="PTHR46025">
    <property type="entry name" value="XYLOSYLTRANSFERASE OXT"/>
    <property type="match status" value="1"/>
</dbReference>
<keyword evidence="9" id="KW-1133">Transmembrane helix</keyword>
<dbReference type="GO" id="GO:0016020">
    <property type="term" value="C:membrane"/>
    <property type="evidence" value="ECO:0007669"/>
    <property type="project" value="InterPro"/>
</dbReference>
<accession>A0A2A2TLA8</accession>
<evidence type="ECO:0000256" key="4">
    <source>
        <dbReference type="ARBA" id="ARBA00022679"/>
    </source>
</evidence>
<proteinExistence type="predicted"/>
<evidence type="ECO:0000256" key="14">
    <source>
        <dbReference type="ARBA" id="ARBA00042865"/>
    </source>
</evidence>
<keyword evidence="11" id="KW-0472">Membrane</keyword>
<evidence type="ECO:0000256" key="7">
    <source>
        <dbReference type="ARBA" id="ARBA00022824"/>
    </source>
</evidence>
<evidence type="ECO:0000256" key="10">
    <source>
        <dbReference type="ARBA" id="ARBA00023034"/>
    </source>
</evidence>
<dbReference type="GO" id="GO:0050650">
    <property type="term" value="P:chondroitin sulfate proteoglycan biosynthetic process"/>
    <property type="evidence" value="ECO:0007669"/>
    <property type="project" value="TreeGrafter"/>
</dbReference>
<evidence type="ECO:0000313" key="16">
    <source>
        <dbReference type="Proteomes" id="UP000218238"/>
    </source>
</evidence>
<keyword evidence="10" id="KW-0333">Golgi apparatus</keyword>
<keyword evidence="16" id="KW-1185">Reference proteome</keyword>
<reference evidence="15 16" key="1">
    <citation type="submission" date="2017-08" db="EMBL/GenBank/DDBJ databases">
        <title>Draft genome sequence of filamentous cyanobacterium Calothrix elsteri CCALA 953.</title>
        <authorList>
            <person name="Gagunashvili A.N."/>
            <person name="Elster J."/>
            <person name="Andresson O.S."/>
        </authorList>
    </citation>
    <scope>NUCLEOTIDE SEQUENCE [LARGE SCALE GENOMIC DNA]</scope>
    <source>
        <strain evidence="15 16">CCALA 953</strain>
    </source>
</reference>
<dbReference type="Pfam" id="PF02485">
    <property type="entry name" value="Branch"/>
    <property type="match status" value="1"/>
</dbReference>
<keyword evidence="5" id="KW-0812">Transmembrane</keyword>
<dbReference type="Proteomes" id="UP000218238">
    <property type="component" value="Unassembled WGS sequence"/>
</dbReference>
<evidence type="ECO:0000256" key="12">
    <source>
        <dbReference type="ARBA" id="ARBA00023157"/>
    </source>
</evidence>
<dbReference type="PANTHER" id="PTHR46025:SF3">
    <property type="entry name" value="XYLOSYLTRANSFERASE OXT"/>
    <property type="match status" value="1"/>
</dbReference>
<keyword evidence="7" id="KW-0256">Endoplasmic reticulum</keyword>
<dbReference type="OrthoDB" id="7943907at2"/>
<evidence type="ECO:0000313" key="15">
    <source>
        <dbReference type="EMBL" id="PAX58080.1"/>
    </source>
</evidence>
<keyword evidence="4" id="KW-0808">Transferase</keyword>
<evidence type="ECO:0000256" key="11">
    <source>
        <dbReference type="ARBA" id="ARBA00023136"/>
    </source>
</evidence>
<comment type="subcellular location">
    <subcellularLocation>
        <location evidence="2">Endoplasmic reticulum membrane</location>
        <topology evidence="2">Single-pass type II membrane protein</topology>
    </subcellularLocation>
    <subcellularLocation>
        <location evidence="1">Golgi apparatus membrane</location>
        <topology evidence="1">Single-pass type II membrane protein</topology>
    </subcellularLocation>
</comment>
<keyword evidence="3" id="KW-0328">Glycosyltransferase</keyword>
<comment type="caution">
    <text evidence="15">The sequence shown here is derived from an EMBL/GenBank/DDBJ whole genome shotgun (WGS) entry which is preliminary data.</text>
</comment>
<dbReference type="SMR" id="A0A2A2TLA8"/>
<dbReference type="InterPro" id="IPR043538">
    <property type="entry name" value="XYLT"/>
</dbReference>